<gene>
    <name evidence="1" type="ORF">CU100_11400</name>
</gene>
<accession>A0A2P7AVK2</accession>
<dbReference type="Gene3D" id="6.10.250.730">
    <property type="match status" value="1"/>
</dbReference>
<reference evidence="2" key="1">
    <citation type="submission" date="2017-11" db="EMBL/GenBank/DDBJ databases">
        <authorList>
            <person name="Kuznetsova I."/>
            <person name="Sazanova A."/>
            <person name="Chirak E."/>
            <person name="Safronova V."/>
            <person name="Willems A."/>
        </authorList>
    </citation>
    <scope>NUCLEOTIDE SEQUENCE [LARGE SCALE GENOMIC DNA]</scope>
    <source>
        <strain evidence="2">PEPV15</strain>
    </source>
</reference>
<sequence>MKVHMFRKPVHIVAGLGYPARISTVLDAYSFLNDWTQPRPNALHSLALTACRAAFAGEIDAETARDAFVAFARKNDLLAPDVTAAIASNALKTPGNAPRAS</sequence>
<keyword evidence="2" id="KW-1185">Reference proteome</keyword>
<evidence type="ECO:0000313" key="1">
    <source>
        <dbReference type="EMBL" id="PSH58227.1"/>
    </source>
</evidence>
<dbReference type="Proteomes" id="UP000241158">
    <property type="component" value="Unassembled WGS sequence"/>
</dbReference>
<dbReference type="Pfam" id="PF06169">
    <property type="entry name" value="DUF982"/>
    <property type="match status" value="1"/>
</dbReference>
<name>A0A2P7AVK2_9HYPH</name>
<comment type="caution">
    <text evidence="1">The sequence shown here is derived from an EMBL/GenBank/DDBJ whole genome shotgun (WGS) entry which is preliminary data.</text>
</comment>
<dbReference type="RefSeq" id="WP_106716679.1">
    <property type="nucleotide sequence ID" value="NZ_JACHXT010000001.1"/>
</dbReference>
<dbReference type="EMBL" id="PGGN01000002">
    <property type="protein sequence ID" value="PSH58227.1"/>
    <property type="molecule type" value="Genomic_DNA"/>
</dbReference>
<dbReference type="InterPro" id="IPR010385">
    <property type="entry name" value="DUF982"/>
</dbReference>
<evidence type="ECO:0000313" key="2">
    <source>
        <dbReference type="Proteomes" id="UP000241158"/>
    </source>
</evidence>
<proteinExistence type="predicted"/>
<protein>
    <submittedName>
        <fullName evidence="1">DUF982 domain-containing protein</fullName>
    </submittedName>
</protein>
<dbReference type="OrthoDB" id="8388069at2"/>
<organism evidence="1 2">
    <name type="scientific">Phyllobacterium endophyticum</name>
    <dbReference type="NCBI Taxonomy" id="1149773"/>
    <lineage>
        <taxon>Bacteria</taxon>
        <taxon>Pseudomonadati</taxon>
        <taxon>Pseudomonadota</taxon>
        <taxon>Alphaproteobacteria</taxon>
        <taxon>Hyphomicrobiales</taxon>
        <taxon>Phyllobacteriaceae</taxon>
        <taxon>Phyllobacterium</taxon>
    </lineage>
</organism>
<dbReference type="AlphaFoldDB" id="A0A2P7AVK2"/>